<comment type="caution">
    <text evidence="3">The sequence shown here is derived from an EMBL/GenBank/DDBJ whole genome shotgun (WGS) entry which is preliminary data.</text>
</comment>
<dbReference type="PANTHER" id="PTHR33223:SF6">
    <property type="entry name" value="CCHC-TYPE DOMAIN-CONTAINING PROTEIN"/>
    <property type="match status" value="1"/>
</dbReference>
<feature type="region of interest" description="Disordered" evidence="1">
    <location>
        <begin position="1"/>
        <end position="242"/>
    </location>
</feature>
<gene>
    <name evidence="3" type="ORF">QYE76_005325</name>
</gene>
<protein>
    <recommendedName>
        <fullName evidence="2">Reverse transcriptase domain-containing protein</fullName>
    </recommendedName>
</protein>
<dbReference type="EMBL" id="JAUUTY010000005">
    <property type="protein sequence ID" value="KAK1631010.1"/>
    <property type="molecule type" value="Genomic_DNA"/>
</dbReference>
<dbReference type="AlphaFoldDB" id="A0AAD8RSS7"/>
<sequence length="583" mass="66494">MQSEQGRYFAQLESNPDPRVSTAQKDARVNRHPDDESRTGSTERRRKTREHPNPIPVPSKTPPSDPKKGKDAMYTGRNKYRNPSPPPNGYPRPPPPRRRSLAGNTRPHGPGGINIRDNMPPPRTRARTPEPRRNQNNDHEPEPRRSRNSDREPEPRRSRNAEREQDSRRNDGGDYHQGEGSHRSRSEPREDRRDSEGGRKKSYRPPRRSPSPPPSSGGGGRRSRSCSKTPGGGPRDARERLNEYRSDYIGPKCFGRMIREEPKPRMNLKLPGNLKNYDGTERPDTWIEDYYNAVTFAGGTPNIACRMLQLYLVGPARIWLSDLEKNSIFCWFDLKNAFEKHFEAPTRDSPQQATYRHVSRRRVKHQGASSPDGCKPGTSRIILLVPKECYALVVSPRIDGYDFSKCLMDGGASLNIMYLETLERMNLTKEQLKHSTTEFHGVVPGKKANSLGSIRLPVAFSDANNFRQEMITFEVVPFKSSYHVIFGRPTYHKFHARACYIYNKLKIPGPKGATYQRTMQRCLKDQIGRNMHAYVDDIAVMTRKGSDLISDLTETFDNLRRYKMMLNPLKCVFGVPAGKLLAS</sequence>
<evidence type="ECO:0000313" key="3">
    <source>
        <dbReference type="EMBL" id="KAK1631010.1"/>
    </source>
</evidence>
<organism evidence="3 4">
    <name type="scientific">Lolium multiflorum</name>
    <name type="common">Italian ryegrass</name>
    <name type="synonym">Lolium perenne subsp. multiflorum</name>
    <dbReference type="NCBI Taxonomy" id="4521"/>
    <lineage>
        <taxon>Eukaryota</taxon>
        <taxon>Viridiplantae</taxon>
        <taxon>Streptophyta</taxon>
        <taxon>Embryophyta</taxon>
        <taxon>Tracheophyta</taxon>
        <taxon>Spermatophyta</taxon>
        <taxon>Magnoliopsida</taxon>
        <taxon>Liliopsida</taxon>
        <taxon>Poales</taxon>
        <taxon>Poaceae</taxon>
        <taxon>BOP clade</taxon>
        <taxon>Pooideae</taxon>
        <taxon>Poodae</taxon>
        <taxon>Poeae</taxon>
        <taxon>Poeae Chloroplast Group 2 (Poeae type)</taxon>
        <taxon>Loliodinae</taxon>
        <taxon>Loliinae</taxon>
        <taxon>Lolium</taxon>
    </lineage>
</organism>
<dbReference type="Proteomes" id="UP001231189">
    <property type="component" value="Unassembled WGS sequence"/>
</dbReference>
<evidence type="ECO:0000313" key="4">
    <source>
        <dbReference type="Proteomes" id="UP001231189"/>
    </source>
</evidence>
<name>A0AAD8RSS7_LOLMU</name>
<dbReference type="InterPro" id="IPR021109">
    <property type="entry name" value="Peptidase_aspartic_dom_sf"/>
</dbReference>
<evidence type="ECO:0000256" key="1">
    <source>
        <dbReference type="SAM" id="MobiDB-lite"/>
    </source>
</evidence>
<keyword evidence="4" id="KW-1185">Reference proteome</keyword>
<dbReference type="CDD" id="cd00303">
    <property type="entry name" value="retropepsin_like"/>
    <property type="match status" value="1"/>
</dbReference>
<feature type="compositionally biased region" description="Pro residues" evidence="1">
    <location>
        <begin position="53"/>
        <end position="64"/>
    </location>
</feature>
<feature type="compositionally biased region" description="Basic and acidic residues" evidence="1">
    <location>
        <begin position="25"/>
        <end position="43"/>
    </location>
</feature>
<dbReference type="PANTHER" id="PTHR33223">
    <property type="entry name" value="CCHC-TYPE DOMAIN-CONTAINING PROTEIN"/>
    <property type="match status" value="1"/>
</dbReference>
<feature type="domain" description="Reverse transcriptase" evidence="2">
    <location>
        <begin position="513"/>
        <end position="574"/>
    </location>
</feature>
<reference evidence="3" key="1">
    <citation type="submission" date="2023-07" db="EMBL/GenBank/DDBJ databases">
        <title>A chromosome-level genome assembly of Lolium multiflorum.</title>
        <authorList>
            <person name="Chen Y."/>
            <person name="Copetti D."/>
            <person name="Kolliker R."/>
            <person name="Studer B."/>
        </authorList>
    </citation>
    <scope>NUCLEOTIDE SEQUENCE</scope>
    <source>
        <strain evidence="3">02402/16</strain>
        <tissue evidence="3">Leaf</tissue>
    </source>
</reference>
<feature type="compositionally biased region" description="Basic and acidic residues" evidence="1">
    <location>
        <begin position="127"/>
        <end position="199"/>
    </location>
</feature>
<dbReference type="InterPro" id="IPR043502">
    <property type="entry name" value="DNA/RNA_pol_sf"/>
</dbReference>
<dbReference type="Gene3D" id="2.40.70.10">
    <property type="entry name" value="Acid Proteases"/>
    <property type="match status" value="1"/>
</dbReference>
<evidence type="ECO:0000259" key="2">
    <source>
        <dbReference type="Pfam" id="PF00078"/>
    </source>
</evidence>
<dbReference type="InterPro" id="IPR043128">
    <property type="entry name" value="Rev_trsase/Diguanyl_cyclase"/>
</dbReference>
<feature type="compositionally biased region" description="Pro residues" evidence="1">
    <location>
        <begin position="83"/>
        <end position="94"/>
    </location>
</feature>
<dbReference type="Gene3D" id="3.30.70.270">
    <property type="match status" value="1"/>
</dbReference>
<dbReference type="InterPro" id="IPR000477">
    <property type="entry name" value="RT_dom"/>
</dbReference>
<dbReference type="Pfam" id="PF00078">
    <property type="entry name" value="RVT_1"/>
    <property type="match status" value="1"/>
</dbReference>
<proteinExistence type="predicted"/>
<accession>A0AAD8RSS7</accession>
<dbReference type="SUPFAM" id="SSF56672">
    <property type="entry name" value="DNA/RNA polymerases"/>
    <property type="match status" value="1"/>
</dbReference>